<gene>
    <name evidence="2" type="ORF">SNEC2469_LOCUS27977</name>
</gene>
<reference evidence="2" key="1">
    <citation type="submission" date="2021-02" db="EMBL/GenBank/DDBJ databases">
        <authorList>
            <person name="Dougan E. K."/>
            <person name="Rhodes N."/>
            <person name="Thang M."/>
            <person name="Chan C."/>
        </authorList>
    </citation>
    <scope>NUCLEOTIDE SEQUENCE</scope>
</reference>
<dbReference type="EMBL" id="CAJNJA010059891">
    <property type="protein sequence ID" value="CAE7868904.1"/>
    <property type="molecule type" value="Genomic_DNA"/>
</dbReference>
<evidence type="ECO:0000313" key="2">
    <source>
        <dbReference type="EMBL" id="CAE7868904.1"/>
    </source>
</evidence>
<keyword evidence="3" id="KW-1185">Reference proteome</keyword>
<evidence type="ECO:0000256" key="1">
    <source>
        <dbReference type="SAM" id="Coils"/>
    </source>
</evidence>
<dbReference type="Proteomes" id="UP000601435">
    <property type="component" value="Unassembled WGS sequence"/>
</dbReference>
<proteinExistence type="predicted"/>
<organism evidence="2 3">
    <name type="scientific">Symbiodinium necroappetens</name>
    <dbReference type="NCBI Taxonomy" id="1628268"/>
    <lineage>
        <taxon>Eukaryota</taxon>
        <taxon>Sar</taxon>
        <taxon>Alveolata</taxon>
        <taxon>Dinophyceae</taxon>
        <taxon>Suessiales</taxon>
        <taxon>Symbiodiniaceae</taxon>
        <taxon>Symbiodinium</taxon>
    </lineage>
</organism>
<protein>
    <submittedName>
        <fullName evidence="2">Uncharacterized protein</fullName>
    </submittedName>
</protein>
<evidence type="ECO:0000313" key="3">
    <source>
        <dbReference type="Proteomes" id="UP000601435"/>
    </source>
</evidence>
<accession>A0A813AK57</accession>
<dbReference type="AlphaFoldDB" id="A0A813AK57"/>
<comment type="caution">
    <text evidence="2">The sequence shown here is derived from an EMBL/GenBank/DDBJ whole genome shotgun (WGS) entry which is preliminary data.</text>
</comment>
<keyword evidence="1" id="KW-0175">Coiled coil</keyword>
<feature type="coiled-coil region" evidence="1">
    <location>
        <begin position="50"/>
        <end position="77"/>
    </location>
</feature>
<dbReference type="OrthoDB" id="446950at2759"/>
<sequence length="266" mass="29763">MAGEWPRICPRDGSMWSDRSSLPGRLSGNDYEKHIRELLTGSCKDQGDKRMEQAKLSEALQRQLQNLKCEAVENAREHTGEALWKRLFGENDFNDGQTGKASVDIVMTEDKDVLQCLGAGAEMLLGDAALPTGTVVEVTVQGPLFYLKCFQLEKYLTICALQTPSKVPPAALLVINRKPIECCDDWMNAVEKFPNLQTLAQQGNFRIAYCPHSVHHAQYRQKMVEKDEIIAQKDAKVCLLSVLLLCLLAWQILQKLPAYAVKGTDL</sequence>
<name>A0A813AK57_9DINO</name>